<feature type="domain" description="C2H2-type" evidence="37">
    <location>
        <begin position="950"/>
        <end position="977"/>
    </location>
</feature>
<evidence type="ECO:0000256" key="22">
    <source>
        <dbReference type="ARBA" id="ARBA00023125"/>
    </source>
</evidence>
<keyword evidence="20 33" id="KW-1133">Transmembrane helix</keyword>
<dbReference type="FunFam" id="3.30.160.60:FF:001792">
    <property type="entry name" value="Zinc finger and BTB domain-containing 40"/>
    <property type="match status" value="1"/>
</dbReference>
<dbReference type="GO" id="GO:0005524">
    <property type="term" value="F:ATP binding"/>
    <property type="evidence" value="ECO:0007669"/>
    <property type="project" value="UniProtKB-UniRule"/>
</dbReference>
<dbReference type="InterPro" id="IPR001090">
    <property type="entry name" value="Ephrin_rcpt_lig-bd_dom"/>
</dbReference>
<dbReference type="PANTHER" id="PTHR46877:SF7">
    <property type="entry name" value="EPHRIN TYPE-A RECEPTOR 8"/>
    <property type="match status" value="1"/>
</dbReference>
<dbReference type="Gene3D" id="2.10.50.10">
    <property type="entry name" value="Tumor Necrosis Factor Receptor, subunit A, domain 2"/>
    <property type="match status" value="1"/>
</dbReference>
<protein>
    <recommendedName>
        <fullName evidence="5">receptor protein-tyrosine kinase</fullName>
        <ecNumber evidence="5">2.7.10.1</ecNumber>
    </recommendedName>
</protein>
<dbReference type="Pfam" id="PF25599">
    <property type="entry name" value="Ephrin_CRD"/>
    <property type="match status" value="1"/>
</dbReference>
<keyword evidence="23 33" id="KW-0472">Membrane</keyword>
<evidence type="ECO:0000256" key="25">
    <source>
        <dbReference type="ARBA" id="ARBA00023163"/>
    </source>
</evidence>
<feature type="domain" description="Eph LBD" evidence="39">
    <location>
        <begin position="1275"/>
        <end position="1453"/>
    </location>
</feature>
<dbReference type="Gene3D" id="2.60.120.260">
    <property type="entry name" value="Galactose-binding domain-like"/>
    <property type="match status" value="1"/>
</dbReference>
<dbReference type="InterPro" id="IPR013087">
    <property type="entry name" value="Znf_C2H2_type"/>
</dbReference>
<dbReference type="FunFam" id="2.60.40.10:FF:000190">
    <property type="entry name" value="Ephrin type-A receptor 7"/>
    <property type="match status" value="1"/>
</dbReference>
<dbReference type="PROSITE" id="PS50853">
    <property type="entry name" value="FN3"/>
    <property type="match status" value="2"/>
</dbReference>
<evidence type="ECO:0000256" key="29">
    <source>
        <dbReference type="ARBA" id="ARBA00051243"/>
    </source>
</evidence>
<keyword evidence="9" id="KW-0808">Transferase</keyword>
<dbReference type="InterPro" id="IPR036236">
    <property type="entry name" value="Znf_C2H2_sf"/>
</dbReference>
<dbReference type="SUPFAM" id="SSF49785">
    <property type="entry name" value="Galactose-binding domain-like"/>
    <property type="match status" value="1"/>
</dbReference>
<evidence type="ECO:0000256" key="20">
    <source>
        <dbReference type="ARBA" id="ARBA00022989"/>
    </source>
</evidence>
<dbReference type="PANTHER" id="PTHR46877">
    <property type="entry name" value="EPH RECEPTOR A5"/>
    <property type="match status" value="1"/>
</dbReference>
<feature type="region of interest" description="Disordered" evidence="32">
    <location>
        <begin position="669"/>
        <end position="701"/>
    </location>
</feature>
<evidence type="ECO:0000256" key="4">
    <source>
        <dbReference type="ARBA" id="ARBA00006991"/>
    </source>
</evidence>
<evidence type="ECO:0000256" key="24">
    <source>
        <dbReference type="ARBA" id="ARBA00023137"/>
    </source>
</evidence>
<dbReference type="Gene3D" id="3.30.200.20">
    <property type="entry name" value="Phosphorylase Kinase, domain 1"/>
    <property type="match status" value="1"/>
</dbReference>
<feature type="domain" description="C2H2-type" evidence="37">
    <location>
        <begin position="1018"/>
        <end position="1046"/>
    </location>
</feature>
<evidence type="ECO:0000313" key="41">
    <source>
        <dbReference type="Proteomes" id="UP000710432"/>
    </source>
</evidence>
<dbReference type="SMART" id="SM00219">
    <property type="entry name" value="TyrKc"/>
    <property type="match status" value="1"/>
</dbReference>
<evidence type="ECO:0000256" key="13">
    <source>
        <dbReference type="ARBA" id="ARBA00022737"/>
    </source>
</evidence>
<dbReference type="FunFam" id="3.30.160.60:FF:000954">
    <property type="entry name" value="Zinc finger and BTB domain containing 40"/>
    <property type="match status" value="1"/>
</dbReference>
<dbReference type="CDD" id="cd18225">
    <property type="entry name" value="BTB_POZ_ZBTB40"/>
    <property type="match status" value="1"/>
</dbReference>
<dbReference type="CDD" id="cd09550">
    <property type="entry name" value="SAM_EPH-A8"/>
    <property type="match status" value="1"/>
</dbReference>
<dbReference type="InterPro" id="IPR050449">
    <property type="entry name" value="Ephrin_rcpt_TKs"/>
</dbReference>
<dbReference type="PROSITE" id="PS50011">
    <property type="entry name" value="PROTEIN_KINASE_DOM"/>
    <property type="match status" value="1"/>
</dbReference>
<feature type="domain" description="Protein kinase" evidence="34">
    <location>
        <begin position="1879"/>
        <end position="2168"/>
    </location>
</feature>
<evidence type="ECO:0000256" key="27">
    <source>
        <dbReference type="ARBA" id="ARBA00023180"/>
    </source>
</evidence>
<dbReference type="Pfam" id="PF00651">
    <property type="entry name" value="BTB"/>
    <property type="match status" value="1"/>
</dbReference>
<dbReference type="GO" id="GO:0005005">
    <property type="term" value="F:transmembrane-ephrin receptor activity"/>
    <property type="evidence" value="ECO:0007669"/>
    <property type="project" value="TreeGrafter"/>
</dbReference>
<dbReference type="SUPFAM" id="SSF49265">
    <property type="entry name" value="Fibronectin type III"/>
    <property type="match status" value="1"/>
</dbReference>
<dbReference type="FunFam" id="3.30.160.60:FF:001143">
    <property type="entry name" value="zinc finger and BTB domain-containing protein 40"/>
    <property type="match status" value="1"/>
</dbReference>
<feature type="binding site" evidence="31">
    <location>
        <position position="1911"/>
    </location>
    <ligand>
        <name>ATP</name>
        <dbReference type="ChEBI" id="CHEBI:30616"/>
    </ligand>
</feature>
<dbReference type="SMART" id="SM01411">
    <property type="entry name" value="Ephrin_rec_like"/>
    <property type="match status" value="1"/>
</dbReference>
<dbReference type="GO" id="GO:0008270">
    <property type="term" value="F:zinc ion binding"/>
    <property type="evidence" value="ECO:0007669"/>
    <property type="project" value="UniProtKB-KW"/>
</dbReference>
<dbReference type="PRINTS" id="PR00014">
    <property type="entry name" value="FNTYPEIII"/>
</dbReference>
<feature type="domain" description="BTB" evidence="35">
    <location>
        <begin position="24"/>
        <end position="87"/>
    </location>
</feature>
<evidence type="ECO:0000256" key="16">
    <source>
        <dbReference type="ARBA" id="ARBA00022777"/>
    </source>
</evidence>
<dbReference type="Pfam" id="PF01404">
    <property type="entry name" value="Ephrin_lbd"/>
    <property type="match status" value="1"/>
</dbReference>
<evidence type="ECO:0000256" key="1">
    <source>
        <dbReference type="ARBA" id="ARBA00003767"/>
    </source>
</evidence>
<evidence type="ECO:0000259" key="37">
    <source>
        <dbReference type="PROSITE" id="PS50157"/>
    </source>
</evidence>
<evidence type="ECO:0000259" key="36">
    <source>
        <dbReference type="PROSITE" id="PS50105"/>
    </source>
</evidence>
<feature type="region of interest" description="Disordered" evidence="32">
    <location>
        <begin position="2088"/>
        <end position="2108"/>
    </location>
</feature>
<keyword evidence="24" id="KW-0829">Tyrosine-protein kinase</keyword>
<dbReference type="FunFam" id="3.30.160.60:FF:001154">
    <property type="entry name" value="zinc finger and BTB domain-containing protein 40"/>
    <property type="match status" value="1"/>
</dbReference>
<dbReference type="PROSITE" id="PS50097">
    <property type="entry name" value="BTB"/>
    <property type="match status" value="1"/>
</dbReference>
<dbReference type="InterPro" id="IPR020635">
    <property type="entry name" value="Tyr_kinase_cat_dom"/>
</dbReference>
<evidence type="ECO:0000259" key="34">
    <source>
        <dbReference type="PROSITE" id="PS50011"/>
    </source>
</evidence>
<comment type="caution">
    <text evidence="40">The sequence shown here is derived from an EMBL/GenBank/DDBJ whole genome shotgun (WGS) entry which is preliminary data.</text>
</comment>
<dbReference type="InterPro" id="IPR027936">
    <property type="entry name" value="Eph_TM"/>
</dbReference>
<keyword evidence="26" id="KW-0675">Receptor</keyword>
<dbReference type="FunFam" id="1.10.510.10:FF:002923">
    <property type="match status" value="1"/>
</dbReference>
<keyword evidence="14 31" id="KW-0547">Nucleotide-binding</keyword>
<dbReference type="PROSITE" id="PS00107">
    <property type="entry name" value="PROTEIN_KINASE_ATP"/>
    <property type="match status" value="1"/>
</dbReference>
<comment type="subcellular location">
    <subcellularLocation>
        <location evidence="3">Cell membrane</location>
        <topology evidence="3">Single-pass type I membrane protein</topology>
    </subcellularLocation>
    <subcellularLocation>
        <location evidence="2">Nucleus</location>
    </subcellularLocation>
</comment>
<keyword evidence="13" id="KW-0677">Repeat</keyword>
<dbReference type="InterPro" id="IPR003961">
    <property type="entry name" value="FN3_dom"/>
</dbReference>
<dbReference type="SMART" id="SM00060">
    <property type="entry name" value="FN3"/>
    <property type="match status" value="2"/>
</dbReference>
<keyword evidence="27" id="KW-0325">Glycoprotein</keyword>
<evidence type="ECO:0000256" key="30">
    <source>
        <dbReference type="PROSITE-ProRule" id="PRU00042"/>
    </source>
</evidence>
<dbReference type="FunFam" id="2.60.120.260:FF:000001">
    <property type="entry name" value="Ephrin type-A receptor 7"/>
    <property type="match status" value="1"/>
</dbReference>
<evidence type="ECO:0000256" key="9">
    <source>
        <dbReference type="ARBA" id="ARBA00022679"/>
    </source>
</evidence>
<dbReference type="InterPro" id="IPR011009">
    <property type="entry name" value="Kinase-like_dom_sf"/>
</dbReference>
<evidence type="ECO:0000256" key="10">
    <source>
        <dbReference type="ARBA" id="ARBA00022692"/>
    </source>
</evidence>
<feature type="domain" description="C2H2-type" evidence="37">
    <location>
        <begin position="1047"/>
        <end position="1075"/>
    </location>
</feature>
<dbReference type="InterPro" id="IPR008266">
    <property type="entry name" value="Tyr_kinase_AS"/>
</dbReference>
<dbReference type="InterPro" id="IPR011333">
    <property type="entry name" value="SKP1/BTB/POZ_sf"/>
</dbReference>
<dbReference type="Gene3D" id="2.60.40.10">
    <property type="entry name" value="Immunoglobulins"/>
    <property type="match status" value="2"/>
</dbReference>
<keyword evidence="28" id="KW-0539">Nucleus</keyword>
<dbReference type="GO" id="GO:0005886">
    <property type="term" value="C:plasma membrane"/>
    <property type="evidence" value="ECO:0007669"/>
    <property type="project" value="UniProtKB-SubCell"/>
</dbReference>
<keyword evidence="12" id="KW-0732">Signal</keyword>
<dbReference type="FunFam" id="3.30.160.60:FF:000645">
    <property type="entry name" value="Zinc finger and BTB domain containing 40"/>
    <property type="match status" value="1"/>
</dbReference>
<keyword evidence="8" id="KW-0597">Phosphoprotein</keyword>
<feature type="transmembrane region" description="Helical" evidence="33">
    <location>
        <begin position="1787"/>
        <end position="1806"/>
    </location>
</feature>
<keyword evidence="11" id="KW-0479">Metal-binding</keyword>
<dbReference type="PROSITE" id="PS00790">
    <property type="entry name" value="RECEPTOR_TYR_KIN_V_1"/>
    <property type="match status" value="1"/>
</dbReference>
<evidence type="ECO:0000256" key="28">
    <source>
        <dbReference type="ARBA" id="ARBA00023242"/>
    </source>
</evidence>
<dbReference type="Pfam" id="PF07714">
    <property type="entry name" value="PK_Tyr_Ser-Thr"/>
    <property type="match status" value="1"/>
</dbReference>
<dbReference type="Pfam" id="PF00096">
    <property type="entry name" value="zf-C2H2"/>
    <property type="match status" value="4"/>
</dbReference>
<evidence type="ECO:0000313" key="40">
    <source>
        <dbReference type="EMBL" id="KAH0503166.1"/>
    </source>
</evidence>
<dbReference type="FunFam" id="2.60.40.10:FF:000045">
    <property type="entry name" value="Ephrin type-A receptor 5"/>
    <property type="match status" value="1"/>
</dbReference>
<dbReference type="SMART" id="SM00355">
    <property type="entry name" value="ZnF_C2H2"/>
    <property type="match status" value="13"/>
</dbReference>
<dbReference type="FunFam" id="3.30.200.20:FF:000143">
    <property type="entry name" value="Ephrin type-B receptor 6"/>
    <property type="match status" value="1"/>
</dbReference>
<evidence type="ECO:0000256" key="7">
    <source>
        <dbReference type="ARBA" id="ARBA00022499"/>
    </source>
</evidence>
<dbReference type="FunFam" id="3.30.160.60:FF:001061">
    <property type="entry name" value="zinc finger and BTB domain-containing protein 40"/>
    <property type="match status" value="1"/>
</dbReference>
<comment type="similarity">
    <text evidence="4">Belongs to the krueppel C2H2-type zinc-finger protein family.</text>
</comment>
<evidence type="ECO:0000256" key="15">
    <source>
        <dbReference type="ARBA" id="ARBA00022771"/>
    </source>
</evidence>
<comment type="catalytic activity">
    <reaction evidence="29">
        <text>L-tyrosyl-[protein] + ATP = O-phospho-L-tyrosyl-[protein] + ADP + H(+)</text>
        <dbReference type="Rhea" id="RHEA:10596"/>
        <dbReference type="Rhea" id="RHEA-COMP:10136"/>
        <dbReference type="Rhea" id="RHEA-COMP:20101"/>
        <dbReference type="ChEBI" id="CHEBI:15378"/>
        <dbReference type="ChEBI" id="CHEBI:30616"/>
        <dbReference type="ChEBI" id="CHEBI:46858"/>
        <dbReference type="ChEBI" id="CHEBI:61978"/>
        <dbReference type="ChEBI" id="CHEBI:456216"/>
        <dbReference type="EC" id="2.7.10.1"/>
    </reaction>
</comment>
<keyword evidence="19" id="KW-0832">Ubl conjugation</keyword>
<evidence type="ECO:0000256" key="11">
    <source>
        <dbReference type="ARBA" id="ARBA00022723"/>
    </source>
</evidence>
<dbReference type="InterPro" id="IPR017441">
    <property type="entry name" value="Protein_kinase_ATP_BS"/>
</dbReference>
<comment type="function">
    <text evidence="1">May be involved in transcriptional regulation.</text>
</comment>
<dbReference type="InterPro" id="IPR036116">
    <property type="entry name" value="FN3_sf"/>
</dbReference>
<dbReference type="Gene3D" id="1.10.510.10">
    <property type="entry name" value="Transferase(Phosphotransferase) domain 1"/>
    <property type="match status" value="1"/>
</dbReference>
<evidence type="ECO:0000256" key="3">
    <source>
        <dbReference type="ARBA" id="ARBA00004251"/>
    </source>
</evidence>
<dbReference type="GO" id="GO:0003677">
    <property type="term" value="F:DNA binding"/>
    <property type="evidence" value="ECO:0007669"/>
    <property type="project" value="UniProtKB-KW"/>
</dbReference>
<dbReference type="PROSITE" id="PS00109">
    <property type="entry name" value="PROTEIN_KINASE_TYR"/>
    <property type="match status" value="1"/>
</dbReference>
<dbReference type="InterPro" id="IPR013761">
    <property type="entry name" value="SAM/pointed_sf"/>
</dbReference>
<keyword evidence="7" id="KW-1017">Isopeptide bond</keyword>
<evidence type="ECO:0000256" key="8">
    <source>
        <dbReference type="ARBA" id="ARBA00022553"/>
    </source>
</evidence>
<dbReference type="FunFam" id="3.30.160.60:FF:000696">
    <property type="entry name" value="Zinc finger and BTB domain containing 40"/>
    <property type="match status" value="1"/>
</dbReference>
<dbReference type="SMART" id="SM00454">
    <property type="entry name" value="SAM"/>
    <property type="match status" value="1"/>
</dbReference>
<dbReference type="PROSITE" id="PS00028">
    <property type="entry name" value="ZINC_FINGER_C2H2_1"/>
    <property type="match status" value="11"/>
</dbReference>
<dbReference type="Proteomes" id="UP000710432">
    <property type="component" value="Unassembled WGS sequence"/>
</dbReference>
<dbReference type="InterPro" id="IPR001660">
    <property type="entry name" value="SAM"/>
</dbReference>
<evidence type="ECO:0000259" key="35">
    <source>
        <dbReference type="PROSITE" id="PS50097"/>
    </source>
</evidence>
<reference evidence="40" key="1">
    <citation type="submission" date="2020-03" db="EMBL/GenBank/DDBJ databases">
        <title>Studies in the Genomics of Life Span.</title>
        <authorList>
            <person name="Glass D."/>
        </authorList>
    </citation>
    <scope>NUCLEOTIDE SEQUENCE</scope>
    <source>
        <strain evidence="40">LTLLF</strain>
        <tissue evidence="40">Muscle</tissue>
    </source>
</reference>
<feature type="compositionally biased region" description="Low complexity" evidence="32">
    <location>
        <begin position="150"/>
        <end position="160"/>
    </location>
</feature>
<feature type="region of interest" description="Disordered" evidence="32">
    <location>
        <begin position="135"/>
        <end position="173"/>
    </location>
</feature>
<feature type="domain" description="C2H2-type" evidence="37">
    <location>
        <begin position="807"/>
        <end position="834"/>
    </location>
</feature>
<keyword evidence="17" id="KW-0862">Zinc</keyword>
<evidence type="ECO:0000256" key="5">
    <source>
        <dbReference type="ARBA" id="ARBA00011902"/>
    </source>
</evidence>
<dbReference type="InterPro" id="IPR008979">
    <property type="entry name" value="Galactose-bd-like_sf"/>
</dbReference>
<dbReference type="FunFam" id="2.10.50.10:FF:000001">
    <property type="entry name" value="Ephrin type-A receptor 5"/>
    <property type="match status" value="1"/>
</dbReference>
<evidence type="ECO:0000256" key="19">
    <source>
        <dbReference type="ARBA" id="ARBA00022843"/>
    </source>
</evidence>
<evidence type="ECO:0000256" key="12">
    <source>
        <dbReference type="ARBA" id="ARBA00022729"/>
    </source>
</evidence>
<sequence length="2277" mass="251125">MDLPNYSQQLLLQLYALCKEQRFCDCTISIGNIYFRAHKLVLAAASLLFKTLLDNTDAISIDASVVSPEEFALLLEMTYTGKLPVGKHKFSKIISLADSLQMFDVAVGCKNLLTNLVNCSVQGQMVRDISVLSSEAGGKDSEKPQVEVISSEGPGEPSSSLEVSTVPAGPEKAKTQEVATEITGVTPHTAEVCSPSVGQLPSQAEETTNTQAECERKQEQLNFLLEQESVFSNAVLLTQDTLKRLEGCSEIKGPQKEIIIECLKDDGGGSAFQRILGKVHDGSLDVQVVLSLMRLYQESTPAEKVSQSQPEGSAGEGKTLSVLLLEHKEDLIQCVTQLRPIVEFLETAKEEFLPVTEKRVILNCCEGRTPKETIENLLYRMTEEKTLPAESLVKLLQAVRTAFPNLGLLLENLQEVAESPGTTAHPSPEDYGAELLRKYHENLSEVLTDNQVLLKVISRARRLAPGEREVMETLVKQDSGSGGFSSLMSAALERQTLSATAIWQLLLVAQESQTCPLNLLLEEVGKEPGAGAFFRAVTAPESTVLEIILRHSKLVTEAIQQTMELKHFSPEDEALAEIVKEMLSISSETVSPEEALRAVLSKDMEKSVSASAICRFLCGVHKSFPGLQPLMQELAHVGFLTKENGKERLTVSDRFHPGAKDKEEKAAIAASKDCQPMEQKDQGEPGSVPEQQEKDTSASPDSAKKSFICKACDKSFHFYCRLKVHMKRCRVAKSKQVQCKDSSGTKDSEKGLEKQQLETHSVGGEPDAPKKKKKRLPVACDLCGREFAHASGMQYHKLTEHFDEKPFSCEECGAKFAANSTLKNHLRLHTGDRPFMCKHCLMTFTQASALAYHTKKKHSEGKMYACQYCDAVFAQSIELSRHVRTHTGDKPYVCRDCGKGFRQANGLSIHLHTFHTDIEDPYDCKKCKMSFPTLQDHRKHIHEVHSKEYHPCPTCGKIFSAPSMLERHMVTHVGGKPFSCGICNKAYQQLSGLWYHNRTHHPDVFAAQNHRSPKFSSLQCSSCDKTFPNTIEHKKHVKAEHADLKFHECDQCKELFPTPALLQVHIKCQHSGSQPFRCLYCAATFRFPGALQHHVSTEHFKQSESTFPCELCGELFTSQAQLDGHLESEHPKVMGTETQAASSQTVQVIQAPEPAAPAEQVITLEETQLAGSQVFVTLPDSQASQSSSELVAVTVEDLLDGTVTLICAHLQLGRTEKSGTGLGRVLLESHRESGPAGADLHPGDTEDIKIVPVLGEMVGPDSVKVNAVISSESTGVNLLDTSTIHGDWGWLTYPAHGWDSINEVDESFRPIHTYQVCNVMSPNQNNWLRTSWVPRDGARRVYAEIKFTLRDCNSIPGVLGTCKETFNLHYLESDRDLGASTQESQFLKIDTIAADESFTGADLGVRRLKLNTEVRGVGPLSKRGFYLAFQDIGACLAILSLRIYYKKCPAMVRNLAAFSEAVTGADSSSLVEVRGQCVRHSEERDTPKMYCSAEGEWLVPIGKCVCSAGYEERRDACMACELGFYKSAPGDQLCARCPPHSHSATPAAQTCRCDLSYYRAALDPPSAACTRPPSAPVNLISSVNGTSVTLEWAPPLDPGGRSDITYNAVCRRCPWALSHCEACGSGTRFVPQQTSLAQASLLVANLLAHMNYSFWIEAVNGVSNLSPEPRSAAMVNITTNQAAPSQVVVIRQERAGQTSVSLLWQEPEQPNGIILEYEIKYYEKDKEMQSYSTLKAVTTRATVSGLKPGTRYVFQVRARTSAGCGRFSQAMEVETGKPRPRYDTRTIVWICLTLITGLVVLLLLLICKKRHCGYSKAFQDSDEEKMHYQNGQAPPPVFLPLNHPPGKFPEPQFCAEPHTYEEPGRAGRSFTREIEASRIHIEKIIGSGESGEVCYGRLQVPGQRDMPVAIKALKAGYTERQRQDFLSEAAIMGQFDHPNIIRLEGVVTRGRLAMIVTEYMENGSLDAFLRTHDGQFTIVQLVGMLRGVGAGMRYLSDLGYIHRDLAARNVLVDGHLVCKVSDFGLSRALEDDPEAAYTTAGGKIPIRWTAPEAIAFRTFSSASDVWSFGVVMWEVLAYGERPYWNMTNQDVSPGPRGEEQQWGSNREPGLSPALCPTQVISSVEEGYRLPAPMGCPRTLHQLMLDCWHKDRAQRPRFSQVVSVLDALIHSPENLRATATVSRCPPPAFARSCFDLRGGGSGSGDLTVGDWLDSIRMGRYRDHFAAGGYSSLGMVLRMNAQDVRALGITLMGHQKKILGSIQTMRAQLSSTQGPRRHL</sequence>
<dbReference type="SUPFAM" id="SSF47769">
    <property type="entry name" value="SAM/Pointed domain"/>
    <property type="match status" value="1"/>
</dbReference>
<gene>
    <name evidence="40" type="ORF">LTLLF_188230</name>
</gene>
<evidence type="ECO:0000256" key="18">
    <source>
        <dbReference type="ARBA" id="ARBA00022840"/>
    </source>
</evidence>
<dbReference type="GO" id="GO:0005634">
    <property type="term" value="C:nucleus"/>
    <property type="evidence" value="ECO:0007669"/>
    <property type="project" value="UniProtKB-SubCell"/>
</dbReference>
<dbReference type="InterPro" id="IPR001245">
    <property type="entry name" value="Ser-Thr/Tyr_kinase_cat_dom"/>
</dbReference>
<evidence type="ECO:0000256" key="26">
    <source>
        <dbReference type="ARBA" id="ARBA00023170"/>
    </source>
</evidence>
<dbReference type="InterPro" id="IPR000719">
    <property type="entry name" value="Prot_kinase_dom"/>
</dbReference>
<dbReference type="FunFam" id="2.60.40.1770:FF:000001">
    <property type="entry name" value="Ephrin type-A receptor 5"/>
    <property type="match status" value="1"/>
</dbReference>
<dbReference type="Gene3D" id="3.30.160.60">
    <property type="entry name" value="Classic Zinc Finger"/>
    <property type="match status" value="9"/>
</dbReference>
<dbReference type="InterPro" id="IPR000210">
    <property type="entry name" value="BTB/POZ_dom"/>
</dbReference>
<feature type="domain" description="Fibronectin type-III" evidence="38">
    <location>
        <begin position="1572"/>
        <end position="1682"/>
    </location>
</feature>
<evidence type="ECO:0000256" key="14">
    <source>
        <dbReference type="ARBA" id="ARBA00022741"/>
    </source>
</evidence>
<evidence type="ECO:0000256" key="17">
    <source>
        <dbReference type="ARBA" id="ARBA00022833"/>
    </source>
</evidence>
<dbReference type="PRINTS" id="PR00109">
    <property type="entry name" value="TYRKINASE"/>
</dbReference>
<dbReference type="GO" id="GO:0007411">
    <property type="term" value="P:axon guidance"/>
    <property type="evidence" value="ECO:0007669"/>
    <property type="project" value="TreeGrafter"/>
</dbReference>
<dbReference type="Pfam" id="PF14575">
    <property type="entry name" value="EphA2_TM"/>
    <property type="match status" value="1"/>
</dbReference>
<dbReference type="SUPFAM" id="SSF57667">
    <property type="entry name" value="beta-beta-alpha zinc fingers"/>
    <property type="match status" value="5"/>
</dbReference>
<feature type="domain" description="C2H2-type" evidence="37">
    <location>
        <begin position="892"/>
        <end position="920"/>
    </location>
</feature>
<accession>A0A8J6KKY4</accession>
<dbReference type="PROSITE" id="PS00791">
    <property type="entry name" value="RECEPTOR_TYR_KIN_V_2"/>
    <property type="match status" value="1"/>
</dbReference>
<keyword evidence="6" id="KW-1003">Cell membrane</keyword>
<dbReference type="GO" id="GO:0030425">
    <property type="term" value="C:dendrite"/>
    <property type="evidence" value="ECO:0007669"/>
    <property type="project" value="TreeGrafter"/>
</dbReference>
<feature type="transmembrane region" description="Helical" evidence="33">
    <location>
        <begin position="1425"/>
        <end position="1445"/>
    </location>
</feature>
<evidence type="ECO:0000256" key="23">
    <source>
        <dbReference type="ARBA" id="ARBA00023136"/>
    </source>
</evidence>
<dbReference type="FunFam" id="3.30.710.10:FF:000058">
    <property type="entry name" value="Zinc finger and BTB domain containing 40"/>
    <property type="match status" value="1"/>
</dbReference>
<evidence type="ECO:0000256" key="33">
    <source>
        <dbReference type="SAM" id="Phobius"/>
    </source>
</evidence>
<evidence type="ECO:0000259" key="39">
    <source>
        <dbReference type="PROSITE" id="PS51550"/>
    </source>
</evidence>
<keyword evidence="25" id="KW-0804">Transcription</keyword>
<feature type="domain" description="Fibronectin type-III" evidence="38">
    <location>
        <begin position="1683"/>
        <end position="1778"/>
    </location>
</feature>
<dbReference type="PROSITE" id="PS51550">
    <property type="entry name" value="EPH_LBD"/>
    <property type="match status" value="1"/>
</dbReference>
<dbReference type="Pfam" id="PF00041">
    <property type="entry name" value="fn3"/>
    <property type="match status" value="2"/>
</dbReference>
<evidence type="ECO:0000256" key="2">
    <source>
        <dbReference type="ARBA" id="ARBA00004123"/>
    </source>
</evidence>
<keyword evidence="16" id="KW-0418">Kinase</keyword>
<evidence type="ECO:0000259" key="38">
    <source>
        <dbReference type="PROSITE" id="PS50853"/>
    </source>
</evidence>
<keyword evidence="21" id="KW-0805">Transcription regulation</keyword>
<dbReference type="FunFam" id="3.30.160.60:FF:000917">
    <property type="entry name" value="Zinc finger and BTB domain containing 40"/>
    <property type="match status" value="1"/>
</dbReference>
<name>A0A8J6KKY4_MICOH</name>
<dbReference type="Gene3D" id="2.60.40.1770">
    <property type="entry name" value="ephrin a2 ectodomain"/>
    <property type="match status" value="1"/>
</dbReference>
<evidence type="ECO:0000256" key="6">
    <source>
        <dbReference type="ARBA" id="ARBA00022475"/>
    </source>
</evidence>
<feature type="domain" description="C2H2-type" evidence="37">
    <location>
        <begin position="835"/>
        <end position="863"/>
    </location>
</feature>
<feature type="domain" description="C2H2-type" evidence="37">
    <location>
        <begin position="778"/>
        <end position="806"/>
    </location>
</feature>
<dbReference type="PROSITE" id="PS50105">
    <property type="entry name" value="SAM_DOMAIN"/>
    <property type="match status" value="1"/>
</dbReference>
<keyword evidence="22" id="KW-0238">DNA-binding</keyword>
<dbReference type="FunFam" id="3.30.160.60:FF:001640">
    <property type="entry name" value="Zinc finger and BTB domain containing 40"/>
    <property type="match status" value="1"/>
</dbReference>
<dbReference type="EMBL" id="JAATJU010025600">
    <property type="protein sequence ID" value="KAH0503166.1"/>
    <property type="molecule type" value="Genomic_DNA"/>
</dbReference>
<dbReference type="CDD" id="cd00063">
    <property type="entry name" value="FN3"/>
    <property type="match status" value="1"/>
</dbReference>
<feature type="domain" description="SAM" evidence="36">
    <location>
        <begin position="2206"/>
        <end position="2266"/>
    </location>
</feature>
<dbReference type="PROSITE" id="PS50157">
    <property type="entry name" value="ZINC_FINGER_C2H2_2"/>
    <property type="match status" value="11"/>
</dbReference>
<dbReference type="SMART" id="SM00615">
    <property type="entry name" value="EPH_lbd"/>
    <property type="match status" value="1"/>
</dbReference>
<dbReference type="InterPro" id="IPR013783">
    <property type="entry name" value="Ig-like_fold"/>
</dbReference>
<dbReference type="Gene3D" id="3.30.710.10">
    <property type="entry name" value="Potassium Channel Kv1.1, Chain A"/>
    <property type="match status" value="1"/>
</dbReference>
<dbReference type="InterPro" id="IPR030404">
    <property type="entry name" value="ZBTB40_BTB_POZ_dom"/>
</dbReference>
<dbReference type="Gene3D" id="1.10.150.50">
    <property type="entry name" value="Transcription Factor, Ets-1"/>
    <property type="match status" value="1"/>
</dbReference>
<dbReference type="InterPro" id="IPR001426">
    <property type="entry name" value="Tyr_kinase_rcpt_V_CS"/>
</dbReference>
<evidence type="ECO:0000256" key="21">
    <source>
        <dbReference type="ARBA" id="ARBA00023015"/>
    </source>
</evidence>
<feature type="domain" description="C2H2-type" evidence="37">
    <location>
        <begin position="1107"/>
        <end position="1130"/>
    </location>
</feature>
<evidence type="ECO:0000256" key="32">
    <source>
        <dbReference type="SAM" id="MobiDB-lite"/>
    </source>
</evidence>
<dbReference type="EC" id="2.7.10.1" evidence="5"/>
<dbReference type="Pfam" id="PF00536">
    <property type="entry name" value="SAM_1"/>
    <property type="match status" value="1"/>
</dbReference>
<dbReference type="SMART" id="SM00225">
    <property type="entry name" value="BTB"/>
    <property type="match status" value="1"/>
</dbReference>
<dbReference type="SUPFAM" id="SSF54695">
    <property type="entry name" value="POZ domain"/>
    <property type="match status" value="1"/>
</dbReference>
<dbReference type="FunFam" id="1.10.150.50:FF:000058">
    <property type="entry name" value="ephrin type-A receptor 8"/>
    <property type="match status" value="1"/>
</dbReference>
<keyword evidence="18 31" id="KW-0067">ATP-binding</keyword>
<dbReference type="SUPFAM" id="SSF56112">
    <property type="entry name" value="Protein kinase-like (PK-like)"/>
    <property type="match status" value="1"/>
</dbReference>
<feature type="region of interest" description="Disordered" evidence="32">
    <location>
        <begin position="740"/>
        <end position="773"/>
    </location>
</feature>
<keyword evidence="10 33" id="KW-0812">Transmembrane</keyword>
<keyword evidence="15 30" id="KW-0863">Zinc-finger</keyword>
<feature type="domain" description="C2H2-type" evidence="37">
    <location>
        <begin position="978"/>
        <end position="1000"/>
    </location>
</feature>
<dbReference type="FunFam" id="3.30.160.60:FF:000909">
    <property type="entry name" value="zinc finger and BTB domain-containing protein 40"/>
    <property type="match status" value="1"/>
</dbReference>
<feature type="domain" description="C2H2-type" evidence="37">
    <location>
        <begin position="864"/>
        <end position="891"/>
    </location>
</feature>
<proteinExistence type="inferred from homology"/>
<feature type="compositionally biased region" description="Basic and acidic residues" evidence="32">
    <location>
        <begin position="743"/>
        <end position="757"/>
    </location>
</feature>
<organism evidence="40 41">
    <name type="scientific">Microtus ochrogaster</name>
    <name type="common">Prairie vole</name>
    <dbReference type="NCBI Taxonomy" id="79684"/>
    <lineage>
        <taxon>Eukaryota</taxon>
        <taxon>Metazoa</taxon>
        <taxon>Chordata</taxon>
        <taxon>Craniata</taxon>
        <taxon>Vertebrata</taxon>
        <taxon>Euteleostomi</taxon>
        <taxon>Mammalia</taxon>
        <taxon>Eutheria</taxon>
        <taxon>Euarchontoglires</taxon>
        <taxon>Glires</taxon>
        <taxon>Rodentia</taxon>
        <taxon>Myomorpha</taxon>
        <taxon>Muroidea</taxon>
        <taxon>Cricetidae</taxon>
        <taxon>Arvicolinae</taxon>
        <taxon>Microtus</taxon>
    </lineage>
</organism>
<feature type="domain" description="C2H2-type" evidence="37">
    <location>
        <begin position="922"/>
        <end position="950"/>
    </location>
</feature>
<evidence type="ECO:0000256" key="31">
    <source>
        <dbReference type="PROSITE-ProRule" id="PRU10141"/>
    </source>
</evidence>